<organism evidence="5 6">
    <name type="scientific">Fluviicola taffensis (strain DSM 16823 / NCIMB 13979 / RW262)</name>
    <dbReference type="NCBI Taxonomy" id="755732"/>
    <lineage>
        <taxon>Bacteria</taxon>
        <taxon>Pseudomonadati</taxon>
        <taxon>Bacteroidota</taxon>
        <taxon>Flavobacteriia</taxon>
        <taxon>Flavobacteriales</taxon>
        <taxon>Crocinitomicaceae</taxon>
        <taxon>Fluviicola</taxon>
    </lineage>
</organism>
<keyword evidence="4 5" id="KW-0418">Kinase</keyword>
<dbReference type="KEGG" id="fte:Fluta_3973"/>
<evidence type="ECO:0000256" key="1">
    <source>
        <dbReference type="ARBA" id="ARBA00022679"/>
    </source>
</evidence>
<reference evidence="5 6" key="1">
    <citation type="journal article" date="2011" name="Stand. Genomic Sci.">
        <title>Complete genome sequence of the gliding freshwater bacterium Fluviicola taffensis type strain (RW262).</title>
        <authorList>
            <person name="Woyke T."/>
            <person name="Chertkov O."/>
            <person name="Lapidus A."/>
            <person name="Nolan M."/>
            <person name="Lucas S."/>
            <person name="Del Rio T.G."/>
            <person name="Tice H."/>
            <person name="Cheng J.F."/>
            <person name="Tapia R."/>
            <person name="Han C."/>
            <person name="Goodwin L."/>
            <person name="Pitluck S."/>
            <person name="Liolios K."/>
            <person name="Pagani I."/>
            <person name="Ivanova N."/>
            <person name="Huntemann M."/>
            <person name="Mavromatis K."/>
            <person name="Mikhailova N."/>
            <person name="Pati A."/>
            <person name="Chen A."/>
            <person name="Palaniappan K."/>
            <person name="Land M."/>
            <person name="Hauser L."/>
            <person name="Brambilla E.M."/>
            <person name="Rohde M."/>
            <person name="Mwirichia R."/>
            <person name="Sikorski J."/>
            <person name="Tindall B.J."/>
            <person name="Goker M."/>
            <person name="Bristow J."/>
            <person name="Eisen J.A."/>
            <person name="Markowitz V."/>
            <person name="Hugenholtz P."/>
            <person name="Klenk H.P."/>
            <person name="Kyrpides N.C."/>
        </authorList>
    </citation>
    <scope>NUCLEOTIDE SEQUENCE [LARGE SCALE GENOMIC DNA]</scope>
    <source>
        <strain evidence="6">DSM 16823 / RW262 / RW262</strain>
    </source>
</reference>
<name>F2IHX8_FLUTR</name>
<dbReference type="EMBL" id="CP002542">
    <property type="protein sequence ID" value="AEA45937.1"/>
    <property type="molecule type" value="Genomic_DNA"/>
</dbReference>
<dbReference type="RefSeq" id="WP_013688694.1">
    <property type="nucleotide sequence ID" value="NC_015321.1"/>
</dbReference>
<dbReference type="GO" id="GO:0005524">
    <property type="term" value="F:ATP binding"/>
    <property type="evidence" value="ECO:0007669"/>
    <property type="project" value="InterPro"/>
</dbReference>
<evidence type="ECO:0000313" key="5">
    <source>
        <dbReference type="EMBL" id="AEA45937.1"/>
    </source>
</evidence>
<dbReference type="GO" id="GO:0009165">
    <property type="term" value="P:nucleotide biosynthetic process"/>
    <property type="evidence" value="ECO:0007669"/>
    <property type="project" value="UniProtKB-KW"/>
</dbReference>
<dbReference type="SUPFAM" id="SSF52540">
    <property type="entry name" value="P-loop containing nucleoside triphosphate hydrolases"/>
    <property type="match status" value="1"/>
</dbReference>
<dbReference type="Proteomes" id="UP000007463">
    <property type="component" value="Chromosome"/>
</dbReference>
<dbReference type="STRING" id="755732.Fluta_3973"/>
<sequence length="192" mass="22658">MRKIQLVNADIHTGKDNFSELIATEFDLRIISLGDLIRTEYKAESETGLKIKEYIDKGVLLPIEFVNTILENQILRDTKDLLMVNYPKTQEQFVGFKSLFNHLEIQLDKIWHLRLINLSYVAQKEFMKLGTMYTAKYEITTDTLLEKIKLNQENTHKLIELWKVDYGIETIDVDYEHTNDMRSYFMEKIKSA</sequence>
<proteinExistence type="predicted"/>
<dbReference type="HOGENOM" id="CLU_1439003_0_0_10"/>
<dbReference type="GO" id="GO:0019205">
    <property type="term" value="F:nucleobase-containing compound kinase activity"/>
    <property type="evidence" value="ECO:0007669"/>
    <property type="project" value="InterPro"/>
</dbReference>
<dbReference type="Pfam" id="PF00406">
    <property type="entry name" value="ADK"/>
    <property type="match status" value="1"/>
</dbReference>
<dbReference type="OrthoDB" id="9805030at2"/>
<dbReference type="eggNOG" id="COG0563">
    <property type="taxonomic scope" value="Bacteria"/>
</dbReference>
<evidence type="ECO:0000313" key="6">
    <source>
        <dbReference type="Proteomes" id="UP000007463"/>
    </source>
</evidence>
<keyword evidence="6" id="KW-1185">Reference proteome</keyword>
<dbReference type="AlphaFoldDB" id="F2IHX8"/>
<gene>
    <name evidence="5" type="ordered locus">Fluta_3973</name>
</gene>
<evidence type="ECO:0000256" key="3">
    <source>
        <dbReference type="ARBA" id="ARBA00022741"/>
    </source>
</evidence>
<reference evidence="6" key="2">
    <citation type="submission" date="2011-02" db="EMBL/GenBank/DDBJ databases">
        <title>The complete genome of Fluviicola taffensis DSM 16823.</title>
        <authorList>
            <consortium name="US DOE Joint Genome Institute (JGI-PGF)"/>
            <person name="Lucas S."/>
            <person name="Copeland A."/>
            <person name="Lapidus A."/>
            <person name="Bruce D."/>
            <person name="Goodwin L."/>
            <person name="Pitluck S."/>
            <person name="Kyrpides N."/>
            <person name="Mavromatis K."/>
            <person name="Ivanova N."/>
            <person name="Mikhailova N."/>
            <person name="Pagani I."/>
            <person name="Chertkov O."/>
            <person name="Detter J.C."/>
            <person name="Han C."/>
            <person name="Tapia R."/>
            <person name="Land M."/>
            <person name="Hauser L."/>
            <person name="Markowitz V."/>
            <person name="Cheng J.-F."/>
            <person name="Hugenholtz P."/>
            <person name="Woyke T."/>
            <person name="Wu D."/>
            <person name="Tindall B."/>
            <person name="Pomrenke H.G."/>
            <person name="Brambilla E."/>
            <person name="Klenk H.-P."/>
            <person name="Eisen J.A."/>
        </authorList>
    </citation>
    <scope>NUCLEOTIDE SEQUENCE [LARGE SCALE GENOMIC DNA]</scope>
    <source>
        <strain evidence="6">DSM 16823 / RW262 / RW262</strain>
    </source>
</reference>
<dbReference type="InterPro" id="IPR027417">
    <property type="entry name" value="P-loop_NTPase"/>
</dbReference>
<keyword evidence="2" id="KW-0545">Nucleotide biosynthesis</keyword>
<dbReference type="Gene3D" id="3.40.50.300">
    <property type="entry name" value="P-loop containing nucleotide triphosphate hydrolases"/>
    <property type="match status" value="1"/>
</dbReference>
<keyword evidence="3" id="KW-0547">Nucleotide-binding</keyword>
<dbReference type="InterPro" id="IPR000850">
    <property type="entry name" value="Adenylat/UMP-CMP_kin"/>
</dbReference>
<protein>
    <submittedName>
        <fullName evidence="5">Adenylate kinase</fullName>
    </submittedName>
</protein>
<keyword evidence="1" id="KW-0808">Transferase</keyword>
<evidence type="ECO:0000256" key="2">
    <source>
        <dbReference type="ARBA" id="ARBA00022727"/>
    </source>
</evidence>
<accession>F2IHX8</accession>
<evidence type="ECO:0000256" key="4">
    <source>
        <dbReference type="ARBA" id="ARBA00022777"/>
    </source>
</evidence>
<dbReference type="PANTHER" id="PTHR23359">
    <property type="entry name" value="NUCLEOTIDE KINASE"/>
    <property type="match status" value="1"/>
</dbReference>